<keyword evidence="2" id="KW-0963">Cytoplasm</keyword>
<evidence type="ECO:0000256" key="1">
    <source>
        <dbReference type="ARBA" id="ARBA00010574"/>
    </source>
</evidence>
<dbReference type="InterPro" id="IPR004394">
    <property type="entry name" value="Iojap/RsfS/C7orf30"/>
</dbReference>
<dbReference type="PANTHER" id="PTHR21043">
    <property type="entry name" value="IOJAP SUPERFAMILY ORTHOLOG"/>
    <property type="match status" value="1"/>
</dbReference>
<dbReference type="HAMAP" id="MF_01477">
    <property type="entry name" value="Iojap_RsfS"/>
    <property type="match status" value="1"/>
</dbReference>
<dbReference type="Pfam" id="PF02410">
    <property type="entry name" value="RsfS"/>
    <property type="match status" value="1"/>
</dbReference>
<keyword evidence="4" id="KW-1185">Reference proteome</keyword>
<proteinExistence type="inferred from homology"/>
<dbReference type="InterPro" id="IPR043519">
    <property type="entry name" value="NT_sf"/>
</dbReference>
<gene>
    <name evidence="2 3" type="primary">rsfS</name>
    <name evidence="3" type="ORF">LJD61_12280</name>
</gene>
<keyword evidence="2" id="KW-0810">Translation regulation</keyword>
<evidence type="ECO:0000256" key="2">
    <source>
        <dbReference type="HAMAP-Rule" id="MF_01477"/>
    </source>
</evidence>
<dbReference type="Gene3D" id="3.30.460.10">
    <property type="entry name" value="Beta Polymerase, domain 2"/>
    <property type="match status" value="1"/>
</dbReference>
<comment type="function">
    <text evidence="2">Functions as a ribosomal silencing factor. Interacts with ribosomal protein uL14 (rplN), blocking formation of intersubunit bridge B8. Prevents association of the 30S and 50S ribosomal subunits and the formation of functional ribosomes, thus repressing translation.</text>
</comment>
<dbReference type="Proteomes" id="UP001651880">
    <property type="component" value="Unassembled WGS sequence"/>
</dbReference>
<dbReference type="NCBIfam" id="TIGR00090">
    <property type="entry name" value="rsfS_iojap_ybeB"/>
    <property type="match status" value="1"/>
</dbReference>
<protein>
    <recommendedName>
        <fullName evidence="2">Ribosomal silencing factor RsfS</fullName>
    </recommendedName>
</protein>
<reference evidence="3 4" key="1">
    <citation type="submission" date="2021-10" db="EMBL/GenBank/DDBJ databases">
        <title>Lutispora strain m25 sp. nov., a thermophilic, non-spore-forming bacterium isolated from a lab-scale methanogenic bioreactor digesting anaerobic sludge.</title>
        <authorList>
            <person name="El Houari A."/>
            <person name="Mcdonald J."/>
        </authorList>
    </citation>
    <scope>NUCLEOTIDE SEQUENCE [LARGE SCALE GENOMIC DNA]</scope>
    <source>
        <strain evidence="4">m25</strain>
    </source>
</reference>
<dbReference type="RefSeq" id="WP_255227958.1">
    <property type="nucleotide sequence ID" value="NZ_JAJEKE010000011.1"/>
</dbReference>
<dbReference type="PANTHER" id="PTHR21043:SF0">
    <property type="entry name" value="MITOCHONDRIAL ASSEMBLY OF RIBOSOMAL LARGE SUBUNIT PROTEIN 1"/>
    <property type="match status" value="1"/>
</dbReference>
<keyword evidence="2" id="KW-0678">Repressor</keyword>
<name>A0ABT1NGN6_9FIRM</name>
<comment type="subcellular location">
    <subcellularLocation>
        <location evidence="2">Cytoplasm</location>
    </subcellularLocation>
</comment>
<organism evidence="3 4">
    <name type="scientific">Lutispora saccharofermentans</name>
    <dbReference type="NCBI Taxonomy" id="3024236"/>
    <lineage>
        <taxon>Bacteria</taxon>
        <taxon>Bacillati</taxon>
        <taxon>Bacillota</taxon>
        <taxon>Clostridia</taxon>
        <taxon>Lutisporales</taxon>
        <taxon>Lutisporaceae</taxon>
        <taxon>Lutispora</taxon>
    </lineage>
</organism>
<dbReference type="SUPFAM" id="SSF81301">
    <property type="entry name" value="Nucleotidyltransferase"/>
    <property type="match status" value="1"/>
</dbReference>
<comment type="similarity">
    <text evidence="1 2">Belongs to the Iojap/RsfS family.</text>
</comment>
<sequence length="104" mass="12394">MQILQDKKAKDIKVLDIRELSTLSDYFVIATGTSTTHVQALCDNLEEKMEEAGYTMHHKEGFRSGRWILLDYYDVVIHIFYEEERKFYNLERLWVDAKTIETEE</sequence>
<dbReference type="EMBL" id="JAJEKE010000011">
    <property type="protein sequence ID" value="MCQ1530321.1"/>
    <property type="molecule type" value="Genomic_DNA"/>
</dbReference>
<evidence type="ECO:0000313" key="4">
    <source>
        <dbReference type="Proteomes" id="UP001651880"/>
    </source>
</evidence>
<comment type="caution">
    <text evidence="3">The sequence shown here is derived from an EMBL/GenBank/DDBJ whole genome shotgun (WGS) entry which is preliminary data.</text>
</comment>
<comment type="subunit">
    <text evidence="2">Interacts with ribosomal protein uL14 (rplN).</text>
</comment>
<evidence type="ECO:0000313" key="3">
    <source>
        <dbReference type="EMBL" id="MCQ1530321.1"/>
    </source>
</evidence>
<accession>A0ABT1NGN6</accession>